<protein>
    <submittedName>
        <fullName evidence="2">YdeI/OmpD-associated family protein</fullName>
    </submittedName>
</protein>
<sequence>MQRFTARLEKGDLSLGWTVVRVPFDPAEVWPKRLRQRVRGTINGFAFRSSLLPDTSLGGLIVLVNKAMQSGGQVALGAEAEFVLEPDLEARPISLPDELDVLLDDAEGLRAFYEALSETARRQLGQWIEDVKSEASRIKRAEQTAERLLNTMEAEMELPPAILNAFRARPKAKAGWPRLTETQRRGELMGVFYYQSPESRAKRIQKLCDLAEKKA</sequence>
<dbReference type="InterPro" id="IPR015018">
    <property type="entry name" value="DUF1905"/>
</dbReference>
<organism evidence="2 3">
    <name type="scientific">Granulicella cerasi</name>
    <dbReference type="NCBI Taxonomy" id="741063"/>
    <lineage>
        <taxon>Bacteria</taxon>
        <taxon>Pseudomonadati</taxon>
        <taxon>Acidobacteriota</taxon>
        <taxon>Terriglobia</taxon>
        <taxon>Terriglobales</taxon>
        <taxon>Acidobacteriaceae</taxon>
        <taxon>Granulicella</taxon>
    </lineage>
</organism>
<dbReference type="Pfam" id="PF13376">
    <property type="entry name" value="OmdA"/>
    <property type="match status" value="2"/>
</dbReference>
<keyword evidence="3" id="KW-1185">Reference proteome</keyword>
<dbReference type="Proteomes" id="UP001596391">
    <property type="component" value="Unassembled WGS sequence"/>
</dbReference>
<dbReference type="InterPro" id="IPR037079">
    <property type="entry name" value="AF2212/PG0164-like_sf"/>
</dbReference>
<evidence type="ECO:0000256" key="1">
    <source>
        <dbReference type="SAM" id="Coils"/>
    </source>
</evidence>
<evidence type="ECO:0000313" key="3">
    <source>
        <dbReference type="Proteomes" id="UP001596391"/>
    </source>
</evidence>
<name>A0ABW1Z3A0_9BACT</name>
<accession>A0ABW1Z3A0</accession>
<gene>
    <name evidence="2" type="ORF">ACFQBQ_00255</name>
</gene>
<evidence type="ECO:0000313" key="2">
    <source>
        <dbReference type="EMBL" id="MFC6644050.1"/>
    </source>
</evidence>
<dbReference type="SUPFAM" id="SSF141694">
    <property type="entry name" value="AF2212/PG0164-like"/>
    <property type="match status" value="1"/>
</dbReference>
<comment type="caution">
    <text evidence="2">The sequence shown here is derived from an EMBL/GenBank/DDBJ whole genome shotgun (WGS) entry which is preliminary data.</text>
</comment>
<dbReference type="Gene3D" id="2.40.30.100">
    <property type="entry name" value="AF2212/PG0164-like"/>
    <property type="match status" value="1"/>
</dbReference>
<dbReference type="EMBL" id="JBHSWI010000001">
    <property type="protein sequence ID" value="MFC6644050.1"/>
    <property type="molecule type" value="Genomic_DNA"/>
</dbReference>
<reference evidence="3" key="1">
    <citation type="journal article" date="2019" name="Int. J. Syst. Evol. Microbiol.">
        <title>The Global Catalogue of Microorganisms (GCM) 10K type strain sequencing project: providing services to taxonomists for standard genome sequencing and annotation.</title>
        <authorList>
            <consortium name="The Broad Institute Genomics Platform"/>
            <consortium name="The Broad Institute Genome Sequencing Center for Infectious Disease"/>
            <person name="Wu L."/>
            <person name="Ma J."/>
        </authorList>
    </citation>
    <scope>NUCLEOTIDE SEQUENCE [LARGE SCALE GENOMIC DNA]</scope>
    <source>
        <strain evidence="3">CGMCC 1.16026</strain>
    </source>
</reference>
<dbReference type="RefSeq" id="WP_263370566.1">
    <property type="nucleotide sequence ID" value="NZ_JAGSYD010000002.1"/>
</dbReference>
<proteinExistence type="predicted"/>
<keyword evidence="1" id="KW-0175">Coiled coil</keyword>
<dbReference type="Pfam" id="PF08922">
    <property type="entry name" value="DUF1905"/>
    <property type="match status" value="1"/>
</dbReference>
<feature type="coiled-coil region" evidence="1">
    <location>
        <begin position="131"/>
        <end position="158"/>
    </location>
</feature>